<organism evidence="2 3">
    <name type="scientific">Penicillium expansum</name>
    <name type="common">Blue mold rot fungus</name>
    <dbReference type="NCBI Taxonomy" id="27334"/>
    <lineage>
        <taxon>Eukaryota</taxon>
        <taxon>Fungi</taxon>
        <taxon>Dikarya</taxon>
        <taxon>Ascomycota</taxon>
        <taxon>Pezizomycotina</taxon>
        <taxon>Eurotiomycetes</taxon>
        <taxon>Eurotiomycetidae</taxon>
        <taxon>Eurotiales</taxon>
        <taxon>Aspergillaceae</taxon>
        <taxon>Penicillium</taxon>
    </lineage>
</organism>
<dbReference type="InterPro" id="IPR053206">
    <property type="entry name" value="Dimeric_xanthone_biosynth"/>
</dbReference>
<dbReference type="PANTHER" id="PTHR38048">
    <property type="entry name" value="EXPRESSED PROTEIN"/>
    <property type="match status" value="1"/>
</dbReference>
<dbReference type="PANTHER" id="PTHR38048:SF2">
    <property type="entry name" value="HEMERYTHRIN-LIKE DOMAIN-CONTAINING PROTEIN"/>
    <property type="match status" value="1"/>
</dbReference>
<keyword evidence="3" id="KW-1185">Reference proteome</keyword>
<accession>A0A0A2KW52</accession>
<name>A0A0A2KW52_PENEN</name>
<comment type="caution">
    <text evidence="2">The sequence shown here is derived from an EMBL/GenBank/DDBJ whole genome shotgun (WGS) entry which is preliminary data.</text>
</comment>
<dbReference type="RefSeq" id="XP_016603453.1">
    <property type="nucleotide sequence ID" value="XM_016741751.1"/>
</dbReference>
<reference evidence="2 3" key="1">
    <citation type="journal article" date="2015" name="Mol. Plant Microbe Interact.">
        <title>Genome, transcriptome, and functional analyses of Penicillium expansum provide new insights into secondary metabolism and pathogenicity.</title>
        <authorList>
            <person name="Ballester A.R."/>
            <person name="Marcet-Houben M."/>
            <person name="Levin E."/>
            <person name="Sela N."/>
            <person name="Selma-Lazaro C."/>
            <person name="Carmona L."/>
            <person name="Wisniewski M."/>
            <person name="Droby S."/>
            <person name="Gonzalez-Candelas L."/>
            <person name="Gabaldon T."/>
        </authorList>
    </citation>
    <scope>NUCLEOTIDE SEQUENCE [LARGE SCALE GENOMIC DNA]</scope>
    <source>
        <strain evidence="2 3">MD-8</strain>
    </source>
</reference>
<evidence type="ECO:0000259" key="1">
    <source>
        <dbReference type="Pfam" id="PF01814"/>
    </source>
</evidence>
<protein>
    <recommendedName>
        <fullName evidence="1">Hemerythrin-like domain-containing protein</fullName>
    </recommendedName>
</protein>
<dbReference type="HOGENOM" id="CLU_074846_1_1_1"/>
<dbReference type="Pfam" id="PF01814">
    <property type="entry name" value="Hemerythrin"/>
    <property type="match status" value="1"/>
</dbReference>
<gene>
    <name evidence="2" type="ORF">PEX2_044760</name>
</gene>
<dbReference type="Proteomes" id="UP000030143">
    <property type="component" value="Unassembled WGS sequence"/>
</dbReference>
<dbReference type="GeneID" id="27677170"/>
<evidence type="ECO:0000313" key="2">
    <source>
        <dbReference type="EMBL" id="KGO62953.1"/>
    </source>
</evidence>
<evidence type="ECO:0000313" key="3">
    <source>
        <dbReference type="Proteomes" id="UP000030143"/>
    </source>
</evidence>
<dbReference type="EMBL" id="JQFZ01000018">
    <property type="protein sequence ID" value="KGO62953.1"/>
    <property type="molecule type" value="Genomic_DNA"/>
</dbReference>
<dbReference type="VEuPathDB" id="FungiDB:PEXP_081490"/>
<dbReference type="STRING" id="27334.A0A0A2KW52"/>
<dbReference type="CDD" id="cd12108">
    <property type="entry name" value="Hr-like"/>
    <property type="match status" value="1"/>
</dbReference>
<sequence>MANHSSSFLPPLSNQEFKLYNRMADKMQGLHQWFRVRWNIIYDVAESSRRPAGMSIKSYLNMCLEFCENLETHHEIEEIRVFPYLARRMPAFANKDELIKQHKVIHKGLERFESHVRNCLRGNADIRWDEIKDILDSFGTTLWDHLDDEVRELGAEQTRKYWSKEEMTRMPM</sequence>
<dbReference type="Gene3D" id="1.20.120.520">
    <property type="entry name" value="nmb1532 protein domain like"/>
    <property type="match status" value="1"/>
</dbReference>
<feature type="domain" description="Hemerythrin-like" evidence="1">
    <location>
        <begin position="25"/>
        <end position="153"/>
    </location>
</feature>
<dbReference type="AlphaFoldDB" id="A0A0A2KW52"/>
<dbReference type="InterPro" id="IPR012312">
    <property type="entry name" value="Hemerythrin-like"/>
</dbReference>
<proteinExistence type="predicted"/>